<sequence length="178" mass="19775">MKKLLIAFGLTVLLLCVAAQSSNLRTVRITHTPTTTTDATYTLDPVTGHFIFVNGADAVHLRLMQTIRGALTLGDSTSYWLDSIQATVWGSKGEDSTAAYGWDSLWGFPVKVDSLGHAQWPLEKSLGDTSLAAAPSVKEIWPYDRFKVTFRHFIAGAWDNDSVYAISPKWILDMTFRY</sequence>
<proteinExistence type="predicted"/>
<protein>
    <submittedName>
        <fullName evidence="1">Uncharacterized protein</fullName>
    </submittedName>
</protein>
<dbReference type="AlphaFoldDB" id="A0A6M3IT93"/>
<accession>A0A6M3IT93</accession>
<organism evidence="1">
    <name type="scientific">viral metagenome</name>
    <dbReference type="NCBI Taxonomy" id="1070528"/>
    <lineage>
        <taxon>unclassified sequences</taxon>
        <taxon>metagenomes</taxon>
        <taxon>organismal metagenomes</taxon>
    </lineage>
</organism>
<evidence type="ECO:0000313" key="1">
    <source>
        <dbReference type="EMBL" id="QJA60594.1"/>
    </source>
</evidence>
<reference evidence="1" key="1">
    <citation type="submission" date="2020-03" db="EMBL/GenBank/DDBJ databases">
        <title>The deep terrestrial virosphere.</title>
        <authorList>
            <person name="Holmfeldt K."/>
            <person name="Nilsson E."/>
            <person name="Simone D."/>
            <person name="Lopez-Fernandez M."/>
            <person name="Wu X."/>
            <person name="de Brujin I."/>
            <person name="Lundin D."/>
            <person name="Andersson A."/>
            <person name="Bertilsson S."/>
            <person name="Dopson M."/>
        </authorList>
    </citation>
    <scope>NUCLEOTIDE SEQUENCE</scope>
    <source>
        <strain evidence="1">MM415B01090</strain>
    </source>
</reference>
<name>A0A6M3IT93_9ZZZZ</name>
<dbReference type="EMBL" id="MT141414">
    <property type="protein sequence ID" value="QJA60594.1"/>
    <property type="molecule type" value="Genomic_DNA"/>
</dbReference>
<gene>
    <name evidence="1" type="ORF">MM415B01090_0010</name>
</gene>